<dbReference type="Pfam" id="PF13424">
    <property type="entry name" value="TPR_12"/>
    <property type="match status" value="1"/>
</dbReference>
<dbReference type="InterPro" id="IPR019734">
    <property type="entry name" value="TPR_rpt"/>
</dbReference>
<dbReference type="RefSeq" id="WP_350275113.1">
    <property type="nucleotide sequence ID" value="NZ_CP158165.1"/>
</dbReference>
<dbReference type="SMART" id="SM00862">
    <property type="entry name" value="Trans_reg_C"/>
    <property type="match status" value="1"/>
</dbReference>
<dbReference type="InterPro" id="IPR036388">
    <property type="entry name" value="WH-like_DNA-bd_sf"/>
</dbReference>
<keyword evidence="3 5" id="KW-0238">DNA-binding</keyword>
<dbReference type="SMART" id="SM01043">
    <property type="entry name" value="BTAD"/>
    <property type="match status" value="1"/>
</dbReference>
<dbReference type="PANTHER" id="PTHR35807">
    <property type="entry name" value="TRANSCRIPTIONAL REGULATOR REDD-RELATED"/>
    <property type="match status" value="1"/>
</dbReference>
<name>A0AAU7T6E0_9ACTN</name>
<keyword evidence="4" id="KW-0804">Transcription</keyword>
<dbReference type="SMART" id="SM00028">
    <property type="entry name" value="TPR"/>
    <property type="match status" value="4"/>
</dbReference>
<dbReference type="InterPro" id="IPR005158">
    <property type="entry name" value="BTAD"/>
</dbReference>
<dbReference type="EMBL" id="CP158165">
    <property type="protein sequence ID" value="XBV22267.1"/>
    <property type="molecule type" value="Genomic_DNA"/>
</dbReference>
<dbReference type="SUPFAM" id="SSF48452">
    <property type="entry name" value="TPR-like"/>
    <property type="match status" value="3"/>
</dbReference>
<evidence type="ECO:0000256" key="4">
    <source>
        <dbReference type="ARBA" id="ARBA00023163"/>
    </source>
</evidence>
<dbReference type="CDD" id="cd15831">
    <property type="entry name" value="BTAD"/>
    <property type="match status" value="1"/>
</dbReference>
<feature type="domain" description="OmpR/PhoB-type" evidence="6">
    <location>
        <begin position="3"/>
        <end position="100"/>
    </location>
</feature>
<evidence type="ECO:0000313" key="7">
    <source>
        <dbReference type="EMBL" id="XBV22267.1"/>
    </source>
</evidence>
<dbReference type="AlphaFoldDB" id="A0AAU7T6E0"/>
<gene>
    <name evidence="7" type="ORF">ABN611_27330</name>
</gene>
<evidence type="ECO:0000259" key="6">
    <source>
        <dbReference type="PROSITE" id="PS51755"/>
    </source>
</evidence>
<feature type="DNA-binding region" description="OmpR/PhoB-type" evidence="5">
    <location>
        <begin position="3"/>
        <end position="100"/>
    </location>
</feature>
<dbReference type="PRINTS" id="PR00364">
    <property type="entry name" value="DISEASERSIST"/>
</dbReference>
<sequence>MRSDGERHDGELTWRVLGPWYVRAGTDDVPLPPGQARIVLASLLLTPNQPVGIDTLVDQLWTERRPARPHGTLHTYVSRLRRALGPNRIETSPAGYLLRADEQYVDLHQFRALQTKAADAASPSEELSLLREALALWRGRPFGDLPSTWLDRDVVPQLTEEWFAATERRIDLELAAGPPGTLIPELSELTQRYPTREALWFRLIDALHRAGRRAEALDRFHQVRAVLRDELGIDPGEQLSQLHRAVLRGDVSRRREPIRQLPHDIRNFVGRSTELDALNAMDRDLASDQATRIVTIDGAPGTGKTTLAVHWAHRKAASFGDAQLYLNLRGYGPGDPVGPADAAAMLLRALGVASERIPAGTEERSALLRSSLAGRQVLLLLDNARDADQVRPLLPGSGSLVIVTSRNQLRSLAIRDGARRLTLRPMTPDQAVELLAATIGRDRIAAEPDASRDLVLICDRLPLALAIVAERAQRAGTLAEVVSALGDAQARLDHFDAGDPQSDLSAALSWSYRALAPQAAAMFRLLGLHPGDDIGLHAAAALAGQPPAQARTALDHLVSVHLVDQRQPDRYEMHDLIRLYATRLAADEPADVQDAAVDRLADWYLHAALSADQRLQPLRLRDFAEPFRPRAAPPEFPTVADAIAWFEREYECLRAITAWLAGNGRAGHAWRTVLAMATFLDNRIPWSDGLTFFELAVDAARAETEPSARGFALNALGCFHFDQEDWPLIERYLTDALSCFEAVQHSRGEAMVLGNLAIVCAQLGRPDIAVEYSTRAIELCERNGYTRGVVVNLDNRGVALAATGRYAEAVEAHLAADRLDAGDLVADAYNQQNLGRAYAALGKVAAAVRALRRSVTLFRVIDNRRWAVGALIDLGKVLLEADHPALAARVLRTALTVLIELADPRATDVEAVLAKAEARTAT</sequence>
<protein>
    <submittedName>
        <fullName evidence="7">BTAD domain-containing putative transcriptional regulator</fullName>
    </submittedName>
</protein>
<comment type="similarity">
    <text evidence="1">Belongs to the AfsR/DnrI/RedD regulatory family.</text>
</comment>
<dbReference type="GO" id="GO:0003677">
    <property type="term" value="F:DNA binding"/>
    <property type="evidence" value="ECO:0007669"/>
    <property type="project" value="UniProtKB-UniRule"/>
</dbReference>
<proteinExistence type="inferred from homology"/>
<dbReference type="InterPro" id="IPR001867">
    <property type="entry name" value="OmpR/PhoB-type_DNA-bd"/>
</dbReference>
<dbReference type="GO" id="GO:0000160">
    <property type="term" value="P:phosphorelay signal transduction system"/>
    <property type="evidence" value="ECO:0007669"/>
    <property type="project" value="InterPro"/>
</dbReference>
<dbReference type="InterPro" id="IPR011990">
    <property type="entry name" value="TPR-like_helical_dom_sf"/>
</dbReference>
<dbReference type="InterPro" id="IPR051677">
    <property type="entry name" value="AfsR-DnrI-RedD_regulator"/>
</dbReference>
<evidence type="ECO:0000256" key="2">
    <source>
        <dbReference type="ARBA" id="ARBA00023015"/>
    </source>
</evidence>
<dbReference type="InterPro" id="IPR027417">
    <property type="entry name" value="P-loop_NTPase"/>
</dbReference>
<dbReference type="SUPFAM" id="SSF46894">
    <property type="entry name" value="C-terminal effector domain of the bipartite response regulators"/>
    <property type="match status" value="1"/>
</dbReference>
<organism evidence="7">
    <name type="scientific">Kribbella sp. HUAS MG21</name>
    <dbReference type="NCBI Taxonomy" id="3160966"/>
    <lineage>
        <taxon>Bacteria</taxon>
        <taxon>Bacillati</taxon>
        <taxon>Actinomycetota</taxon>
        <taxon>Actinomycetes</taxon>
        <taxon>Propionibacteriales</taxon>
        <taxon>Kribbellaceae</taxon>
        <taxon>Kribbella</taxon>
    </lineage>
</organism>
<evidence type="ECO:0000256" key="1">
    <source>
        <dbReference type="ARBA" id="ARBA00005820"/>
    </source>
</evidence>
<dbReference type="InterPro" id="IPR016032">
    <property type="entry name" value="Sig_transdc_resp-reg_C-effctor"/>
</dbReference>
<evidence type="ECO:0000256" key="3">
    <source>
        <dbReference type="ARBA" id="ARBA00023125"/>
    </source>
</evidence>
<accession>A0AAU7T6E0</accession>
<keyword evidence="2" id="KW-0805">Transcription regulation</keyword>
<evidence type="ECO:0000256" key="5">
    <source>
        <dbReference type="PROSITE-ProRule" id="PRU01091"/>
    </source>
</evidence>
<dbReference type="Gene3D" id="1.25.40.10">
    <property type="entry name" value="Tetratricopeptide repeat domain"/>
    <property type="match status" value="2"/>
</dbReference>
<dbReference type="Pfam" id="PF03704">
    <property type="entry name" value="BTAD"/>
    <property type="match status" value="1"/>
</dbReference>
<dbReference type="Gene3D" id="1.10.10.10">
    <property type="entry name" value="Winged helix-like DNA-binding domain superfamily/Winged helix DNA-binding domain"/>
    <property type="match status" value="1"/>
</dbReference>
<dbReference type="PROSITE" id="PS51755">
    <property type="entry name" value="OMPR_PHOB"/>
    <property type="match status" value="1"/>
</dbReference>
<dbReference type="GO" id="GO:0043531">
    <property type="term" value="F:ADP binding"/>
    <property type="evidence" value="ECO:0007669"/>
    <property type="project" value="InterPro"/>
</dbReference>
<dbReference type="GO" id="GO:0006355">
    <property type="term" value="P:regulation of DNA-templated transcription"/>
    <property type="evidence" value="ECO:0007669"/>
    <property type="project" value="InterPro"/>
</dbReference>
<dbReference type="SUPFAM" id="SSF52540">
    <property type="entry name" value="P-loop containing nucleoside triphosphate hydrolases"/>
    <property type="match status" value="1"/>
</dbReference>
<dbReference type="PANTHER" id="PTHR35807:SF1">
    <property type="entry name" value="TRANSCRIPTIONAL REGULATOR REDD"/>
    <property type="match status" value="1"/>
</dbReference>
<reference evidence="7" key="1">
    <citation type="submission" date="2024-06" db="EMBL/GenBank/DDBJ databases">
        <title>Kribbella sp. strain HUAS MG21 genome sequences.</title>
        <authorList>
            <person name="Mo P."/>
        </authorList>
    </citation>
    <scope>NUCLEOTIDE SEQUENCE</scope>
    <source>
        <strain evidence="7">HUAS MG21</strain>
    </source>
</reference>